<comment type="function">
    <text evidence="9">Core subunit of the mitochondrial membrane respiratory chain NADH dehydrogenase (Complex I) which catalyzes electron transfer from NADH through the respiratory chain, using ubiquinone as an electron acceptor. Essential for the catalytic activity of complex I.</text>
</comment>
<keyword evidence="9 10" id="KW-0496">Mitochondrion</keyword>
<dbReference type="Gene3D" id="1.20.58.1610">
    <property type="entry name" value="NADH:ubiquinone/plastoquinone oxidoreductase, chain 3"/>
    <property type="match status" value="1"/>
</dbReference>
<keyword evidence="6 9" id="KW-1133">Transmembrane helix</keyword>
<evidence type="ECO:0000256" key="4">
    <source>
        <dbReference type="ARBA" id="ARBA00022448"/>
    </source>
</evidence>
<accession>D5IEF4</accession>
<keyword evidence="9" id="KW-0830">Ubiquinone</keyword>
<dbReference type="EMBL" id="GU066253">
    <property type="protein sequence ID" value="ACY01630.1"/>
    <property type="molecule type" value="Genomic_DNA"/>
</dbReference>
<dbReference type="GO" id="GO:0008137">
    <property type="term" value="F:NADH dehydrogenase (ubiquinone) activity"/>
    <property type="evidence" value="ECO:0007669"/>
    <property type="project" value="UniProtKB-UniRule"/>
</dbReference>
<dbReference type="PANTHER" id="PTHR11058:SF9">
    <property type="entry name" value="NADH-UBIQUINONE OXIDOREDUCTASE CHAIN 3"/>
    <property type="match status" value="1"/>
</dbReference>
<geneLocation type="mitochondrion" evidence="10"/>
<reference evidence="10" key="1">
    <citation type="journal article" date="2010" name="Genome">
        <title>Mitochondrial genome analysis of the predatory mite Phytoseiulus persimilis and a revisit of the Metaseiulus occidentalis mitochondrial genome.</title>
        <authorList>
            <person name="Dermauw W."/>
            <person name="Vanholme B."/>
            <person name="Tirry L."/>
            <person name="Van Leeuwen T."/>
        </authorList>
    </citation>
    <scope>NUCLEOTIDE SEQUENCE</scope>
</reference>
<dbReference type="AlphaFoldDB" id="D5IEF4"/>
<keyword evidence="9" id="KW-0249">Electron transport</keyword>
<dbReference type="GO" id="GO:0031966">
    <property type="term" value="C:mitochondrial membrane"/>
    <property type="evidence" value="ECO:0007669"/>
    <property type="project" value="UniProtKB-SubCell"/>
</dbReference>
<dbReference type="Pfam" id="PF00507">
    <property type="entry name" value="Oxidored_q4"/>
    <property type="match status" value="1"/>
</dbReference>
<evidence type="ECO:0000256" key="2">
    <source>
        <dbReference type="ARBA" id="ARBA00008472"/>
    </source>
</evidence>
<dbReference type="GO" id="GO:0030964">
    <property type="term" value="C:NADH dehydrogenase complex"/>
    <property type="evidence" value="ECO:0007669"/>
    <property type="project" value="TreeGrafter"/>
</dbReference>
<evidence type="ECO:0000256" key="7">
    <source>
        <dbReference type="ARBA" id="ARBA00023136"/>
    </source>
</evidence>
<dbReference type="PANTHER" id="PTHR11058">
    <property type="entry name" value="NADH-UBIQUINONE OXIDOREDUCTASE CHAIN 3"/>
    <property type="match status" value="1"/>
</dbReference>
<dbReference type="EC" id="7.1.1.2" evidence="9"/>
<sequence length="110" mass="13226">MFLFLIVLMILGLFYFVMLISSKYEEDKEKLSIFECGFDALSSPRSPFSIQFFKILVIFLLFDMEILIVLPFPLYKLNYLFNIFFLLLILLFLIFGLLYEWKEGSLDWLY</sequence>
<evidence type="ECO:0000256" key="1">
    <source>
        <dbReference type="ARBA" id="ARBA00004370"/>
    </source>
</evidence>
<evidence type="ECO:0000256" key="5">
    <source>
        <dbReference type="ARBA" id="ARBA00022692"/>
    </source>
</evidence>
<dbReference type="InterPro" id="IPR000440">
    <property type="entry name" value="NADH_UbQ/plastoQ_OxRdtase_su3"/>
</dbReference>
<keyword evidence="5 9" id="KW-0812">Transmembrane</keyword>
<keyword evidence="9" id="KW-1278">Translocase</keyword>
<evidence type="ECO:0000313" key="10">
    <source>
        <dbReference type="EMBL" id="ACY01630.1"/>
    </source>
</evidence>
<evidence type="ECO:0000256" key="6">
    <source>
        <dbReference type="ARBA" id="ARBA00022989"/>
    </source>
</evidence>
<dbReference type="InterPro" id="IPR038430">
    <property type="entry name" value="NDAH_ubi_oxred_su3_sf"/>
</dbReference>
<comment type="catalytic activity">
    <reaction evidence="8 9">
        <text>a ubiquinone + NADH + 5 H(+)(in) = a ubiquinol + NAD(+) + 4 H(+)(out)</text>
        <dbReference type="Rhea" id="RHEA:29091"/>
        <dbReference type="Rhea" id="RHEA-COMP:9565"/>
        <dbReference type="Rhea" id="RHEA-COMP:9566"/>
        <dbReference type="ChEBI" id="CHEBI:15378"/>
        <dbReference type="ChEBI" id="CHEBI:16389"/>
        <dbReference type="ChEBI" id="CHEBI:17976"/>
        <dbReference type="ChEBI" id="CHEBI:57540"/>
        <dbReference type="ChEBI" id="CHEBI:57945"/>
        <dbReference type="EC" id="7.1.1.2"/>
    </reaction>
</comment>
<protein>
    <recommendedName>
        <fullName evidence="3 9">NADH-ubiquinone oxidoreductase chain 3</fullName>
        <ecNumber evidence="9">7.1.1.2</ecNumber>
    </recommendedName>
</protein>
<feature type="transmembrane region" description="Helical" evidence="9">
    <location>
        <begin position="52"/>
        <end position="72"/>
    </location>
</feature>
<evidence type="ECO:0000256" key="3">
    <source>
        <dbReference type="ARBA" id="ARBA00021007"/>
    </source>
</evidence>
<keyword evidence="7 9" id="KW-0472">Membrane</keyword>
<keyword evidence="4 9" id="KW-0813">Transport</keyword>
<comment type="subcellular location">
    <subcellularLocation>
        <location evidence="1">Membrane</location>
    </subcellularLocation>
    <subcellularLocation>
        <location evidence="9">Mitochondrion membrane</location>
        <topology evidence="9">Multi-pass membrane protein</topology>
    </subcellularLocation>
</comment>
<evidence type="ECO:0000256" key="8">
    <source>
        <dbReference type="ARBA" id="ARBA00049551"/>
    </source>
</evidence>
<gene>
    <name evidence="10" type="primary">ND3</name>
</gene>
<evidence type="ECO:0000256" key="9">
    <source>
        <dbReference type="RuleBase" id="RU003640"/>
    </source>
</evidence>
<organism evidence="10">
    <name type="scientific">Galendromus occidentalis</name>
    <name type="common">western predatory mite</name>
    <dbReference type="NCBI Taxonomy" id="34638"/>
    <lineage>
        <taxon>Eukaryota</taxon>
        <taxon>Metazoa</taxon>
        <taxon>Ecdysozoa</taxon>
        <taxon>Arthropoda</taxon>
        <taxon>Chelicerata</taxon>
        <taxon>Arachnida</taxon>
        <taxon>Acari</taxon>
        <taxon>Parasitiformes</taxon>
        <taxon>Mesostigmata</taxon>
        <taxon>Gamasina</taxon>
        <taxon>Phytoseioidea</taxon>
        <taxon>Phytoseiidae</taxon>
        <taxon>Typhlodrominae</taxon>
        <taxon>Galendromus</taxon>
    </lineage>
</organism>
<comment type="similarity">
    <text evidence="2 9">Belongs to the complex I subunit 3 family.</text>
</comment>
<keyword evidence="9" id="KW-0520">NAD</keyword>
<feature type="transmembrane region" description="Helical" evidence="9">
    <location>
        <begin position="79"/>
        <end position="99"/>
    </location>
</feature>
<name>D5IEF4_9ACAR</name>
<keyword evidence="9" id="KW-0679">Respiratory chain</keyword>
<proteinExistence type="inferred from homology"/>